<dbReference type="CDD" id="cd07374">
    <property type="entry name" value="CYTH-like_Pase"/>
    <property type="match status" value="1"/>
</dbReference>
<dbReference type="STRING" id="156978.CIMIT_08525"/>
<name>A0A076NSP3_9CORY</name>
<proteinExistence type="predicted"/>
<dbReference type="SMART" id="SM00880">
    <property type="entry name" value="CHAD"/>
    <property type="match status" value="1"/>
</dbReference>
<dbReference type="Gene3D" id="2.40.320.10">
    <property type="entry name" value="Hypothetical Protein Pfu-838710-001"/>
    <property type="match status" value="1"/>
</dbReference>
<dbReference type="EMBL" id="CP009211">
    <property type="protein sequence ID" value="AIJ33947.1"/>
    <property type="molecule type" value="Genomic_DNA"/>
</dbReference>
<sequence>MAQEVLEVEVKLAVDEGVKPPGPSLVDATLSITSTTTHNLSATYFDTEDLRLTRAKTVLRCRTGGTDDGWHVKLPGEGGARRELQVPLADAPGEEVPAELREAVADIVGDAPLVPIARVDNRRVESVLGREGTAYAEFCDDHVTSESYLPGGQTQSWREWELELTEAVAGTEAGETLLHNATEAMLAAGARPADAPSKLVKALGDSMPAGPAGPVDAALRETRDRIVDYAPRVRDDEYDSVHQMRVATRTMRSLLETFEGAYSGTDVAHLEAELKHTAAVLGSARDAEVVEQRIHDLVATDETGTIDAATAVHLNRDIREVYEVAHAEIVQMLDSERFAELLVDVDKLQPAGKQSDAELYAQLRGAYKKLKKRDAKMEKHADDASLPLAEREAYVHAVRKAAKKLRYAAVAAQDSGLKAKPLVKACVRLQSVLGDFQDSVTTREHLVRLAQAAHSRGEDTFAYGVLYQRELELGRAALAGYPKAMKKVKKAFKKL</sequence>
<dbReference type="Proteomes" id="UP000028780">
    <property type="component" value="Chromosome"/>
</dbReference>
<organism evidence="3 5">
    <name type="scientific">Corynebacterium imitans</name>
    <dbReference type="NCBI Taxonomy" id="156978"/>
    <lineage>
        <taxon>Bacteria</taxon>
        <taxon>Bacillati</taxon>
        <taxon>Actinomycetota</taxon>
        <taxon>Actinomycetes</taxon>
        <taxon>Mycobacteriales</taxon>
        <taxon>Corynebacteriaceae</taxon>
        <taxon>Corynebacterium</taxon>
    </lineage>
</organism>
<evidence type="ECO:0000313" key="4">
    <source>
        <dbReference type="EMBL" id="SNV77505.1"/>
    </source>
</evidence>
<dbReference type="PROSITE" id="PS51707">
    <property type="entry name" value="CYTH"/>
    <property type="match status" value="1"/>
</dbReference>
<evidence type="ECO:0000259" key="2">
    <source>
        <dbReference type="PROSITE" id="PS51708"/>
    </source>
</evidence>
<evidence type="ECO:0000313" key="5">
    <source>
        <dbReference type="Proteomes" id="UP000028780"/>
    </source>
</evidence>
<dbReference type="SUPFAM" id="SSF55154">
    <property type="entry name" value="CYTH-like phosphatases"/>
    <property type="match status" value="1"/>
</dbReference>
<dbReference type="AlphaFoldDB" id="A0A076NSP3"/>
<reference evidence="3 5" key="1">
    <citation type="submission" date="2014-08" db="EMBL/GenBank/DDBJ databases">
        <title>Complete genome sequence of Corynebacterium imitans DSM 44264, isolated from a five-month-old boy with suspected pharyngeal diphtheria.</title>
        <authorList>
            <person name="Mollmann S."/>
            <person name="Albersmeier A."/>
            <person name="Ruckert C."/>
            <person name="Tauch A."/>
        </authorList>
    </citation>
    <scope>NUCLEOTIDE SEQUENCE [LARGE SCALE GENOMIC DNA]</scope>
    <source>
        <strain evidence="3 5">DSM 44264</strain>
    </source>
</reference>
<dbReference type="SMART" id="SM01118">
    <property type="entry name" value="CYTH"/>
    <property type="match status" value="1"/>
</dbReference>
<dbReference type="RefSeq" id="WP_038591678.1">
    <property type="nucleotide sequence ID" value="NZ_CP009211.1"/>
</dbReference>
<dbReference type="PROSITE" id="PS51708">
    <property type="entry name" value="CHAD"/>
    <property type="match status" value="1"/>
</dbReference>
<accession>A0A076NSP3</accession>
<dbReference type="InterPro" id="IPR007899">
    <property type="entry name" value="CHAD_dom"/>
</dbReference>
<dbReference type="EMBL" id="LT906467">
    <property type="protein sequence ID" value="SNV77505.1"/>
    <property type="molecule type" value="Genomic_DNA"/>
</dbReference>
<dbReference type="Pfam" id="PF05235">
    <property type="entry name" value="CHAD"/>
    <property type="match status" value="1"/>
</dbReference>
<evidence type="ECO:0000259" key="1">
    <source>
        <dbReference type="PROSITE" id="PS51707"/>
    </source>
</evidence>
<dbReference type="PANTHER" id="PTHR39339:SF1">
    <property type="entry name" value="CHAD DOMAIN-CONTAINING PROTEIN"/>
    <property type="match status" value="1"/>
</dbReference>
<dbReference type="OrthoDB" id="9777271at2"/>
<dbReference type="Proteomes" id="UP000215374">
    <property type="component" value="Chromosome 1"/>
</dbReference>
<dbReference type="InterPro" id="IPR038186">
    <property type="entry name" value="CHAD_dom_sf"/>
</dbReference>
<keyword evidence="5" id="KW-1185">Reference proteome</keyword>
<dbReference type="HOGENOM" id="CLU_026984_1_0_11"/>
<dbReference type="eggNOG" id="COG5607">
    <property type="taxonomic scope" value="Bacteria"/>
</dbReference>
<protein>
    <submittedName>
        <fullName evidence="4">Chad domain-containing protein</fullName>
    </submittedName>
</protein>
<gene>
    <name evidence="3" type="ORF">CIMIT_08525</name>
    <name evidence="4" type="ORF">SAMEA4535761_01765</name>
</gene>
<dbReference type="KEGG" id="cii:CIMIT_08525"/>
<dbReference type="Pfam" id="PF01928">
    <property type="entry name" value="CYTH"/>
    <property type="match status" value="1"/>
</dbReference>
<evidence type="ECO:0000313" key="6">
    <source>
        <dbReference type="Proteomes" id="UP000215374"/>
    </source>
</evidence>
<dbReference type="PANTHER" id="PTHR39339">
    <property type="entry name" value="SLR1444 PROTEIN"/>
    <property type="match status" value="1"/>
</dbReference>
<reference evidence="4 6" key="2">
    <citation type="submission" date="2017-06" db="EMBL/GenBank/DDBJ databases">
        <authorList>
            <consortium name="Pathogen Informatics"/>
        </authorList>
    </citation>
    <scope>NUCLEOTIDE SEQUENCE [LARGE SCALE GENOMIC DNA]</scope>
    <source>
        <strain evidence="4 6">NCTC13015</strain>
    </source>
</reference>
<evidence type="ECO:0000313" key="3">
    <source>
        <dbReference type="EMBL" id="AIJ33947.1"/>
    </source>
</evidence>
<feature type="domain" description="CYTH" evidence="1">
    <location>
        <begin position="5"/>
        <end position="206"/>
    </location>
</feature>
<feature type="domain" description="CHAD" evidence="2">
    <location>
        <begin position="208"/>
        <end position="490"/>
    </location>
</feature>
<dbReference type="InterPro" id="IPR033469">
    <property type="entry name" value="CYTH-like_dom_sf"/>
</dbReference>
<dbReference type="InterPro" id="IPR023577">
    <property type="entry name" value="CYTH_domain"/>
</dbReference>
<dbReference type="Gene3D" id="1.40.20.10">
    <property type="entry name" value="CHAD domain"/>
    <property type="match status" value="1"/>
</dbReference>